<dbReference type="InParanoid" id="F8QFV3"/>
<evidence type="ECO:0000256" key="2">
    <source>
        <dbReference type="ARBA" id="ARBA00022723"/>
    </source>
</evidence>
<dbReference type="EMBL" id="GL945498">
    <property type="protein sequence ID" value="EGN92798.1"/>
    <property type="molecule type" value="Genomic_DNA"/>
</dbReference>
<keyword evidence="5" id="KW-1185">Reference proteome</keyword>
<dbReference type="GO" id="GO:0046872">
    <property type="term" value="F:metal ion binding"/>
    <property type="evidence" value="ECO:0007669"/>
    <property type="project" value="UniProtKB-KW"/>
</dbReference>
<accession>F8QFV3</accession>
<dbReference type="OrthoDB" id="2641813at2759"/>
<sequence>PETFDAILARISNHPIFHNNSNTPQTPVEHQLSMFLNRLGHYGNGATPADIADWAGFSVGTVVNSTNWCMIAILSLHDEVMGPPTQQEKDAAKAWVESQVCAEWRYGCLAVDGTNFCLFQKPSYFVETFFDRKSNYSLNSQIIILPHNLRIVDYGLGHTGSTHNSSALQDTLISRNHEVILAPGEWLWADSAYPITPWCVAPFKQ</sequence>
<feature type="non-terminal residue" evidence="4">
    <location>
        <position position="205"/>
    </location>
</feature>
<evidence type="ECO:0000313" key="5">
    <source>
        <dbReference type="Proteomes" id="UP000008063"/>
    </source>
</evidence>
<comment type="cofactor">
    <cofactor evidence="1">
        <name>a divalent metal cation</name>
        <dbReference type="ChEBI" id="CHEBI:60240"/>
    </cofactor>
</comment>
<feature type="domain" description="DDE Tnp4" evidence="3">
    <location>
        <begin position="111"/>
        <end position="204"/>
    </location>
</feature>
<dbReference type="Proteomes" id="UP000008063">
    <property type="component" value="Unassembled WGS sequence"/>
</dbReference>
<dbReference type="InterPro" id="IPR027806">
    <property type="entry name" value="HARBI1_dom"/>
</dbReference>
<gene>
    <name evidence="4" type="ORF">SERLA73DRAFT_23654</name>
</gene>
<reference evidence="5" key="1">
    <citation type="journal article" date="2011" name="Science">
        <title>The plant cell wall-decomposing machinery underlies the functional diversity of forest fungi.</title>
        <authorList>
            <person name="Eastwood D.C."/>
            <person name="Floudas D."/>
            <person name="Binder M."/>
            <person name="Majcherczyk A."/>
            <person name="Schneider P."/>
            <person name="Aerts A."/>
            <person name="Asiegbu F.O."/>
            <person name="Baker S.E."/>
            <person name="Barry K."/>
            <person name="Bendiksby M."/>
            <person name="Blumentritt M."/>
            <person name="Coutinho P.M."/>
            <person name="Cullen D."/>
            <person name="de Vries R.P."/>
            <person name="Gathman A."/>
            <person name="Goodell B."/>
            <person name="Henrissat B."/>
            <person name="Ihrmark K."/>
            <person name="Kauserud H."/>
            <person name="Kohler A."/>
            <person name="LaButti K."/>
            <person name="Lapidus A."/>
            <person name="Lavin J.L."/>
            <person name="Lee Y.-H."/>
            <person name="Lindquist E."/>
            <person name="Lilly W."/>
            <person name="Lucas S."/>
            <person name="Morin E."/>
            <person name="Murat C."/>
            <person name="Oguiza J.A."/>
            <person name="Park J."/>
            <person name="Pisabarro A.G."/>
            <person name="Riley R."/>
            <person name="Rosling A."/>
            <person name="Salamov A."/>
            <person name="Schmidt O."/>
            <person name="Schmutz J."/>
            <person name="Skrede I."/>
            <person name="Stenlid J."/>
            <person name="Wiebenga A."/>
            <person name="Xie X."/>
            <person name="Kuees U."/>
            <person name="Hibbett D.S."/>
            <person name="Hoffmeister D."/>
            <person name="Hoegberg N."/>
            <person name="Martin F."/>
            <person name="Grigoriev I.V."/>
            <person name="Watkinson S.C."/>
        </authorList>
    </citation>
    <scope>NUCLEOTIDE SEQUENCE [LARGE SCALE GENOMIC DNA]</scope>
    <source>
        <strain evidence="5">strain S7.3</strain>
    </source>
</reference>
<evidence type="ECO:0000313" key="4">
    <source>
        <dbReference type="EMBL" id="EGN92798.1"/>
    </source>
</evidence>
<proteinExistence type="predicted"/>
<organism evidence="5">
    <name type="scientific">Serpula lacrymans var. lacrymans (strain S7.3)</name>
    <name type="common">Dry rot fungus</name>
    <dbReference type="NCBI Taxonomy" id="936435"/>
    <lineage>
        <taxon>Eukaryota</taxon>
        <taxon>Fungi</taxon>
        <taxon>Dikarya</taxon>
        <taxon>Basidiomycota</taxon>
        <taxon>Agaricomycotina</taxon>
        <taxon>Agaricomycetes</taxon>
        <taxon>Agaricomycetidae</taxon>
        <taxon>Boletales</taxon>
        <taxon>Coniophorineae</taxon>
        <taxon>Serpulaceae</taxon>
        <taxon>Serpula</taxon>
    </lineage>
</organism>
<keyword evidence="2" id="KW-0479">Metal-binding</keyword>
<dbReference type="Pfam" id="PF13359">
    <property type="entry name" value="DDE_Tnp_4"/>
    <property type="match status" value="1"/>
</dbReference>
<evidence type="ECO:0000259" key="3">
    <source>
        <dbReference type="Pfam" id="PF13359"/>
    </source>
</evidence>
<dbReference type="HOGENOM" id="CLU_018552_1_2_1"/>
<feature type="non-terminal residue" evidence="4">
    <location>
        <position position="1"/>
    </location>
</feature>
<protein>
    <recommendedName>
        <fullName evidence="3">DDE Tnp4 domain-containing protein</fullName>
    </recommendedName>
</protein>
<dbReference type="AlphaFoldDB" id="F8QFV3"/>
<evidence type="ECO:0000256" key="1">
    <source>
        <dbReference type="ARBA" id="ARBA00001968"/>
    </source>
</evidence>
<name>F8QFV3_SERL3</name>